<comment type="caution">
    <text evidence="1">The sequence shown here is derived from an EMBL/GenBank/DDBJ whole genome shotgun (WGS) entry which is preliminary data.</text>
</comment>
<reference evidence="1 2" key="1">
    <citation type="journal article" date="2018" name="PLoS ONE">
        <title>The draft genome of Kipferlia bialata reveals reductive genome evolution in fornicate parasites.</title>
        <authorList>
            <person name="Tanifuji G."/>
            <person name="Takabayashi S."/>
            <person name="Kume K."/>
            <person name="Takagi M."/>
            <person name="Nakayama T."/>
            <person name="Kamikawa R."/>
            <person name="Inagaki Y."/>
            <person name="Hashimoto T."/>
        </authorList>
    </citation>
    <scope>NUCLEOTIDE SEQUENCE [LARGE SCALE GENOMIC DNA]</scope>
    <source>
        <strain evidence="1">NY0173</strain>
    </source>
</reference>
<organism evidence="1 2">
    <name type="scientific">Kipferlia bialata</name>
    <dbReference type="NCBI Taxonomy" id="797122"/>
    <lineage>
        <taxon>Eukaryota</taxon>
        <taxon>Metamonada</taxon>
        <taxon>Carpediemonas-like organisms</taxon>
        <taxon>Kipferlia</taxon>
    </lineage>
</organism>
<feature type="non-terminal residue" evidence="1">
    <location>
        <position position="96"/>
    </location>
</feature>
<evidence type="ECO:0000313" key="1">
    <source>
        <dbReference type="EMBL" id="GIQ87212.1"/>
    </source>
</evidence>
<gene>
    <name evidence="1" type="ORF">KIPB_009209</name>
</gene>
<evidence type="ECO:0000313" key="2">
    <source>
        <dbReference type="Proteomes" id="UP000265618"/>
    </source>
</evidence>
<dbReference type="Proteomes" id="UP000265618">
    <property type="component" value="Unassembled WGS sequence"/>
</dbReference>
<name>A0A9K3D1Y3_9EUKA</name>
<sequence>MGAAFSNEASNIRPYIVDEFLKAHPVDGKITARQLIELKQLDSMRVDMGHLCLLWCCDTDKDGLYTLSDLFNVAAFFTEAQSLFNVKTEAMAPYLQ</sequence>
<accession>A0A9K3D1Y3</accession>
<dbReference type="EMBL" id="BDIP01003058">
    <property type="protein sequence ID" value="GIQ87212.1"/>
    <property type="molecule type" value="Genomic_DNA"/>
</dbReference>
<proteinExistence type="predicted"/>
<keyword evidence="2" id="KW-1185">Reference proteome</keyword>
<dbReference type="AlphaFoldDB" id="A0A9K3D1Y3"/>
<protein>
    <submittedName>
        <fullName evidence="1">Uncharacterized protein</fullName>
    </submittedName>
</protein>